<organism evidence="2 3">
    <name type="scientific">Gracilibacillus boraciitolerans JCM 21714</name>
    <dbReference type="NCBI Taxonomy" id="1298598"/>
    <lineage>
        <taxon>Bacteria</taxon>
        <taxon>Bacillati</taxon>
        <taxon>Bacillota</taxon>
        <taxon>Bacilli</taxon>
        <taxon>Bacillales</taxon>
        <taxon>Bacillaceae</taxon>
        <taxon>Gracilibacillus</taxon>
    </lineage>
</organism>
<dbReference type="CDD" id="cd07762">
    <property type="entry name" value="CYTH-like_Pase_1"/>
    <property type="match status" value="1"/>
</dbReference>
<evidence type="ECO:0000259" key="1">
    <source>
        <dbReference type="PROSITE" id="PS51707"/>
    </source>
</evidence>
<dbReference type="OrthoDB" id="384378at2"/>
<evidence type="ECO:0000313" key="3">
    <source>
        <dbReference type="Proteomes" id="UP000019102"/>
    </source>
</evidence>
<name>W4VM52_9BACI</name>
<dbReference type="InterPro" id="IPR033469">
    <property type="entry name" value="CYTH-like_dom_sf"/>
</dbReference>
<dbReference type="PROSITE" id="PS51707">
    <property type="entry name" value="CYTH"/>
    <property type="match status" value="1"/>
</dbReference>
<dbReference type="SUPFAM" id="SSF55154">
    <property type="entry name" value="CYTH-like phosphatases"/>
    <property type="match status" value="1"/>
</dbReference>
<dbReference type="InterPro" id="IPR009195">
    <property type="entry name" value="Uncharacterised_YjbK"/>
</dbReference>
<dbReference type="InterPro" id="IPR023577">
    <property type="entry name" value="CYTH_domain"/>
</dbReference>
<dbReference type="Proteomes" id="UP000019102">
    <property type="component" value="Unassembled WGS sequence"/>
</dbReference>
<gene>
    <name evidence="2" type="ORF">JCM21714_3431</name>
</gene>
<dbReference type="SMART" id="SM01118">
    <property type="entry name" value="CYTH"/>
    <property type="match status" value="1"/>
</dbReference>
<dbReference type="PIRSF" id="PIRSF012526">
    <property type="entry name" value="CYTH_UCP012526"/>
    <property type="match status" value="1"/>
</dbReference>
<dbReference type="Pfam" id="PF01928">
    <property type="entry name" value="CYTH"/>
    <property type="match status" value="1"/>
</dbReference>
<reference evidence="2 3" key="1">
    <citation type="journal article" date="2014" name="Genome Announc.">
        <title>Draft Genome Sequence of the Boron-Tolerant and Moderately Halotolerant Bacterium Gracilibacillus boraciitolerans JCM 21714T.</title>
        <authorList>
            <person name="Ahmed I."/>
            <person name="Oshima K."/>
            <person name="Suda W."/>
            <person name="Kitamura K."/>
            <person name="Iida T."/>
            <person name="Ohmori Y."/>
            <person name="Fujiwara T."/>
            <person name="Hattori M."/>
            <person name="Ohkuma M."/>
        </authorList>
    </citation>
    <scope>NUCLEOTIDE SEQUENCE [LARGE SCALE GENOMIC DNA]</scope>
    <source>
        <strain evidence="2 3">JCM 21714</strain>
    </source>
</reference>
<sequence>MAQEVEIEFKNLLNKAEYHHLADHFRSHKFTTTEQINHYFETYDFQLKKHHAALRIREKARSFQLTLKQPNPKGAGLLETHADLTETEMNEWISGNYISKTEIQNALNAIQIHLKDLKYGGMLKTFRMEINYKDTLLVLDKSEYNNQTDYELELEAQEEKHGYKVFNEILNEHQIPKRSTANKIERFYQSLNI</sequence>
<evidence type="ECO:0000313" key="2">
    <source>
        <dbReference type="EMBL" id="GAE94287.1"/>
    </source>
</evidence>
<dbReference type="Gene3D" id="2.40.320.10">
    <property type="entry name" value="Hypothetical Protein Pfu-838710-001"/>
    <property type="match status" value="1"/>
</dbReference>
<dbReference type="AlphaFoldDB" id="W4VM52"/>
<dbReference type="RefSeq" id="WP_035724820.1">
    <property type="nucleotide sequence ID" value="NZ_BAVS01000021.1"/>
</dbReference>
<comment type="caution">
    <text evidence="2">The sequence shown here is derived from an EMBL/GenBank/DDBJ whole genome shotgun (WGS) entry which is preliminary data.</text>
</comment>
<dbReference type="eggNOG" id="COG4116">
    <property type="taxonomic scope" value="Bacteria"/>
</dbReference>
<dbReference type="STRING" id="1298598.JCM21714_3431"/>
<dbReference type="EMBL" id="BAVS01000021">
    <property type="protein sequence ID" value="GAE94287.1"/>
    <property type="molecule type" value="Genomic_DNA"/>
</dbReference>
<protein>
    <submittedName>
        <fullName evidence="2">Adenylate cyclase</fullName>
    </submittedName>
</protein>
<keyword evidence="3" id="KW-1185">Reference proteome</keyword>
<proteinExistence type="predicted"/>
<accession>W4VM52</accession>
<feature type="domain" description="CYTH" evidence="1">
    <location>
        <begin position="4"/>
        <end position="193"/>
    </location>
</feature>